<comment type="similarity">
    <text evidence="8">Belongs to the major facilitator superfamily. Sugar transporter (TC 2.A.1.1) family.</text>
</comment>
<protein>
    <submittedName>
        <fullName evidence="12">Putative transporter major facilitator superfamily</fullName>
    </submittedName>
</protein>
<feature type="transmembrane region" description="Helical" evidence="10">
    <location>
        <begin position="430"/>
        <end position="449"/>
    </location>
</feature>
<evidence type="ECO:0000256" key="7">
    <source>
        <dbReference type="ARBA" id="ARBA00023136"/>
    </source>
</evidence>
<dbReference type="InterPro" id="IPR050549">
    <property type="entry name" value="MFS_Trehalose_Transporter"/>
</dbReference>
<dbReference type="InterPro" id="IPR036259">
    <property type="entry name" value="MFS_trans_sf"/>
</dbReference>
<reference evidence="12" key="1">
    <citation type="submission" date="2012-12" db="EMBL/GenBank/DDBJ databases">
        <title>Identification and characterization of a phenylalanine ammonia-lyase gene family in Isatis indigotica Fort.</title>
        <authorList>
            <person name="Liu Q."/>
            <person name="Chen J."/>
            <person name="Zhou X."/>
            <person name="Di P."/>
            <person name="Xiao Y."/>
            <person name="Xuan H."/>
            <person name="Zhang L."/>
            <person name="Chen W."/>
        </authorList>
    </citation>
    <scope>NUCLEOTIDE SEQUENCE</scope>
    <source>
        <tissue evidence="12">Salivary gland</tissue>
    </source>
</reference>
<keyword evidence="6 10" id="KW-1133">Transmembrane helix</keyword>
<organism evidence="12">
    <name type="scientific">Ixodes ricinus</name>
    <name type="common">Common tick</name>
    <name type="synonym">Acarus ricinus</name>
    <dbReference type="NCBI Taxonomy" id="34613"/>
    <lineage>
        <taxon>Eukaryota</taxon>
        <taxon>Metazoa</taxon>
        <taxon>Ecdysozoa</taxon>
        <taxon>Arthropoda</taxon>
        <taxon>Chelicerata</taxon>
        <taxon>Arachnida</taxon>
        <taxon>Acari</taxon>
        <taxon>Parasitiformes</taxon>
        <taxon>Ixodida</taxon>
        <taxon>Ixodoidea</taxon>
        <taxon>Ixodidae</taxon>
        <taxon>Ixodinae</taxon>
        <taxon>Ixodes</taxon>
    </lineage>
</organism>
<evidence type="ECO:0000259" key="11">
    <source>
        <dbReference type="PROSITE" id="PS50850"/>
    </source>
</evidence>
<dbReference type="Pfam" id="PF00083">
    <property type="entry name" value="Sugar_tr"/>
    <property type="match status" value="1"/>
</dbReference>
<keyword evidence="5 10" id="KW-0812">Transmembrane</keyword>
<evidence type="ECO:0000256" key="9">
    <source>
        <dbReference type="SAM" id="MobiDB-lite"/>
    </source>
</evidence>
<name>A0A0K8RD03_IXORI</name>
<dbReference type="PANTHER" id="PTHR48021">
    <property type="match status" value="1"/>
</dbReference>
<dbReference type="NCBIfam" id="TIGR00879">
    <property type="entry name" value="SP"/>
    <property type="match status" value="1"/>
</dbReference>
<feature type="transmembrane region" description="Helical" evidence="10">
    <location>
        <begin position="361"/>
        <end position="386"/>
    </location>
</feature>
<feature type="transmembrane region" description="Helical" evidence="10">
    <location>
        <begin position="31"/>
        <end position="53"/>
    </location>
</feature>
<dbReference type="InterPro" id="IPR044775">
    <property type="entry name" value="MFS_ERD6/Tret1-like"/>
</dbReference>
<feature type="transmembrane region" description="Helical" evidence="10">
    <location>
        <begin position="123"/>
        <end position="145"/>
    </location>
</feature>
<evidence type="ECO:0000256" key="2">
    <source>
        <dbReference type="ARBA" id="ARBA00022448"/>
    </source>
</evidence>
<keyword evidence="3" id="KW-1003">Cell membrane</keyword>
<dbReference type="InterPro" id="IPR020846">
    <property type="entry name" value="MFS_dom"/>
</dbReference>
<feature type="transmembrane region" description="Helical" evidence="10">
    <location>
        <begin position="99"/>
        <end position="117"/>
    </location>
</feature>
<dbReference type="AlphaFoldDB" id="A0A0K8RD03"/>
<accession>A0A0K8RD03</accession>
<evidence type="ECO:0000313" key="12">
    <source>
        <dbReference type="EMBL" id="JAA68364.1"/>
    </source>
</evidence>
<comment type="subcellular location">
    <subcellularLocation>
        <location evidence="1">Cell membrane</location>
        <topology evidence="1">Multi-pass membrane protein</topology>
    </subcellularLocation>
</comment>
<feature type="region of interest" description="Disordered" evidence="9">
    <location>
        <begin position="1"/>
        <end position="22"/>
    </location>
</feature>
<evidence type="ECO:0000256" key="6">
    <source>
        <dbReference type="ARBA" id="ARBA00022989"/>
    </source>
</evidence>
<feature type="domain" description="Major facilitator superfamily (MFS) profile" evidence="11">
    <location>
        <begin position="34"/>
        <end position="453"/>
    </location>
</feature>
<evidence type="ECO:0000256" key="5">
    <source>
        <dbReference type="ARBA" id="ARBA00022692"/>
    </source>
</evidence>
<feature type="transmembrane region" description="Helical" evidence="10">
    <location>
        <begin position="73"/>
        <end position="92"/>
    </location>
</feature>
<feature type="transmembrane region" description="Helical" evidence="10">
    <location>
        <begin position="258"/>
        <end position="282"/>
    </location>
</feature>
<dbReference type="FunFam" id="1.20.1250.20:FF:000218">
    <property type="entry name" value="facilitated trehalose transporter Tret1"/>
    <property type="match status" value="1"/>
</dbReference>
<evidence type="ECO:0000256" key="8">
    <source>
        <dbReference type="RuleBase" id="RU003346"/>
    </source>
</evidence>
<feature type="transmembrane region" description="Helical" evidence="10">
    <location>
        <begin position="157"/>
        <end position="176"/>
    </location>
</feature>
<keyword evidence="7 10" id="KW-0472">Membrane</keyword>
<dbReference type="Gene3D" id="1.20.1250.20">
    <property type="entry name" value="MFS general substrate transporter like domains"/>
    <property type="match status" value="1"/>
</dbReference>
<dbReference type="SUPFAM" id="SSF103473">
    <property type="entry name" value="MFS general substrate transporter"/>
    <property type="match status" value="1"/>
</dbReference>
<feature type="transmembrane region" description="Helical" evidence="10">
    <location>
        <begin position="398"/>
        <end position="415"/>
    </location>
</feature>
<dbReference type="InterPro" id="IPR005829">
    <property type="entry name" value="Sugar_transporter_CS"/>
</dbReference>
<feature type="transmembrane region" description="Helical" evidence="10">
    <location>
        <begin position="302"/>
        <end position="319"/>
    </location>
</feature>
<dbReference type="GO" id="GO:0005886">
    <property type="term" value="C:plasma membrane"/>
    <property type="evidence" value="ECO:0007669"/>
    <property type="project" value="UniProtKB-SubCell"/>
</dbReference>
<dbReference type="PROSITE" id="PS50850">
    <property type="entry name" value="MFS"/>
    <property type="match status" value="1"/>
</dbReference>
<dbReference type="GO" id="GO:0051119">
    <property type="term" value="F:sugar transmembrane transporter activity"/>
    <property type="evidence" value="ECO:0007669"/>
    <property type="project" value="InterPro"/>
</dbReference>
<evidence type="ECO:0000256" key="3">
    <source>
        <dbReference type="ARBA" id="ARBA00022475"/>
    </source>
</evidence>
<dbReference type="PROSITE" id="PS00217">
    <property type="entry name" value="SUGAR_TRANSPORT_2"/>
    <property type="match status" value="1"/>
</dbReference>
<evidence type="ECO:0000256" key="1">
    <source>
        <dbReference type="ARBA" id="ARBA00004651"/>
    </source>
</evidence>
<dbReference type="InterPro" id="IPR003663">
    <property type="entry name" value="Sugar/inositol_transpt"/>
</dbReference>
<feature type="transmembrane region" description="Helical" evidence="10">
    <location>
        <begin position="182"/>
        <end position="203"/>
    </location>
</feature>
<evidence type="ECO:0000256" key="4">
    <source>
        <dbReference type="ARBA" id="ARBA00022597"/>
    </source>
</evidence>
<dbReference type="CDD" id="cd17358">
    <property type="entry name" value="MFS_GLUT6_8_Class3_like"/>
    <property type="match status" value="1"/>
</dbReference>
<evidence type="ECO:0000256" key="10">
    <source>
        <dbReference type="SAM" id="Phobius"/>
    </source>
</evidence>
<proteinExistence type="evidence at transcript level"/>
<dbReference type="EMBL" id="GADI01005444">
    <property type="protein sequence ID" value="JAA68364.1"/>
    <property type="molecule type" value="mRNA"/>
</dbReference>
<dbReference type="InterPro" id="IPR005828">
    <property type="entry name" value="MFS_sugar_transport-like"/>
</dbReference>
<keyword evidence="4" id="KW-0762">Sugar transport</keyword>
<keyword evidence="2 8" id="KW-0813">Transport</keyword>
<dbReference type="PANTHER" id="PTHR48021:SF1">
    <property type="entry name" value="GH07001P-RELATED"/>
    <property type="match status" value="1"/>
</dbReference>
<feature type="transmembrane region" description="Helical" evidence="10">
    <location>
        <begin position="326"/>
        <end position="349"/>
    </location>
</feature>
<sequence>MPGSQSARPVPSVQRPGVHEAGDTVGSRRHLYLTVAAVYMASLSFGFTCTYSSPALPDIRKNIDFTDDDTGWFGSLVTLGAVFGGLVGGQLVNWLGRKGTLLFSTTLFTSGYLFIIFGPTTILLFVGRFLTGVGIGMVALAVPVFISEICPANVRGLLNTGSNMVVTIGNLIVFVLGKWLDYKWLAFCCLTPSLIMAASLPWCKESPRWLLQKGRRKAATEALQFYVGTGIEKELETLEASISNTEAFSLRDLTLPHVYRPFLCTLLPMFMQQFSAICIILFFANDIFAATGTSMSPEDCTIIVGVIQVAVLLAATLLIDRLGRKVLLLLSSAVTSLSLVLLGLCFHFKKTRGDEFLESYGWLPLAVLCVYFVGFSMGLGPLPWVILGEMLPLRVKGFATGICTAFCFLCGFVVVKEYHDMQEFMGTDGTYWMFGAVIAACFFAVLCFLPETKGKSLEEIEHLFGKTSLSASFEDTDRRNGVAMDLLRA</sequence>
<dbReference type="PRINTS" id="PR00171">
    <property type="entry name" value="SUGRTRNSPORT"/>
</dbReference>